<evidence type="ECO:0000256" key="8">
    <source>
        <dbReference type="SAM" id="Phobius"/>
    </source>
</evidence>
<feature type="transmembrane region" description="Helical" evidence="8">
    <location>
        <begin position="519"/>
        <end position="538"/>
    </location>
</feature>
<dbReference type="InterPro" id="IPR038731">
    <property type="entry name" value="RgtA/B/C-like"/>
</dbReference>
<evidence type="ECO:0000259" key="9">
    <source>
        <dbReference type="Pfam" id="PF13231"/>
    </source>
</evidence>
<feature type="transmembrane region" description="Helical" evidence="8">
    <location>
        <begin position="619"/>
        <end position="636"/>
    </location>
</feature>
<dbReference type="PANTHER" id="PTHR33908:SF3">
    <property type="entry name" value="UNDECAPRENYL PHOSPHATE-ALPHA-4-AMINO-4-DEOXY-L-ARABINOSE ARABINOSYL TRANSFERASE"/>
    <property type="match status" value="1"/>
</dbReference>
<comment type="caution">
    <text evidence="10">The sequence shown here is derived from an EMBL/GenBank/DDBJ whole genome shotgun (WGS) entry which is preliminary data.</text>
</comment>
<dbReference type="Pfam" id="PF13231">
    <property type="entry name" value="PMT_2"/>
    <property type="match status" value="1"/>
</dbReference>
<evidence type="ECO:0000256" key="1">
    <source>
        <dbReference type="ARBA" id="ARBA00004651"/>
    </source>
</evidence>
<organism evidence="10 11">
    <name type="scientific">Chloroflexus islandicus</name>
    <dbReference type="NCBI Taxonomy" id="1707952"/>
    <lineage>
        <taxon>Bacteria</taxon>
        <taxon>Bacillati</taxon>
        <taxon>Chloroflexota</taxon>
        <taxon>Chloroflexia</taxon>
        <taxon>Chloroflexales</taxon>
        <taxon>Chloroflexineae</taxon>
        <taxon>Chloroflexaceae</taxon>
        <taxon>Chloroflexus</taxon>
    </lineage>
</organism>
<accession>A0A178MK19</accession>
<feature type="transmembrane region" description="Helical" evidence="8">
    <location>
        <begin position="469"/>
        <end position="485"/>
    </location>
</feature>
<dbReference type="GO" id="GO:0009103">
    <property type="term" value="P:lipopolysaccharide biosynthetic process"/>
    <property type="evidence" value="ECO:0007669"/>
    <property type="project" value="UniProtKB-ARBA"/>
</dbReference>
<feature type="domain" description="Glycosyltransferase RgtA/B/C/D-like" evidence="9">
    <location>
        <begin position="372"/>
        <end position="535"/>
    </location>
</feature>
<dbReference type="PANTHER" id="PTHR33908">
    <property type="entry name" value="MANNOSYLTRANSFERASE YKCB-RELATED"/>
    <property type="match status" value="1"/>
</dbReference>
<gene>
    <name evidence="10" type="ORF">A6A03_08375</name>
</gene>
<feature type="transmembrane region" description="Helical" evidence="8">
    <location>
        <begin position="642"/>
        <end position="661"/>
    </location>
</feature>
<reference evidence="10 11" key="1">
    <citation type="submission" date="2016-04" db="EMBL/GenBank/DDBJ databases">
        <title>Chloroflexus islandicus sp. nov., a thermophilic filamentous anoxygenic phototrophic bacterium from geyser Strokkur (Iceland).</title>
        <authorList>
            <person name="Gaisin V.A."/>
            <person name="Kalashnikov A.M."/>
            <person name="Sukhacheva M.V."/>
            <person name="Grouzdev D.S."/>
            <person name="Ivanov T.M."/>
            <person name="Kuznetsov B."/>
            <person name="Gorlenko V.M."/>
        </authorList>
    </citation>
    <scope>NUCLEOTIDE SEQUENCE [LARGE SCALE GENOMIC DNA]</scope>
    <source>
        <strain evidence="11">isl-2</strain>
    </source>
</reference>
<keyword evidence="4" id="KW-0808">Transferase</keyword>
<evidence type="ECO:0000256" key="4">
    <source>
        <dbReference type="ARBA" id="ARBA00022679"/>
    </source>
</evidence>
<keyword evidence="2" id="KW-1003">Cell membrane</keyword>
<keyword evidence="7 8" id="KW-0472">Membrane</keyword>
<keyword evidence="6 8" id="KW-1133">Transmembrane helix</keyword>
<feature type="transmembrane region" description="Helical" evidence="8">
    <location>
        <begin position="231"/>
        <end position="251"/>
    </location>
</feature>
<dbReference type="EMBL" id="LWQS01000032">
    <property type="protein sequence ID" value="OAN48385.1"/>
    <property type="molecule type" value="Genomic_DNA"/>
</dbReference>
<protein>
    <recommendedName>
        <fullName evidence="9">Glycosyltransferase RgtA/B/C/D-like domain-containing protein</fullName>
    </recommendedName>
</protein>
<dbReference type="RefSeq" id="WP_066783112.1">
    <property type="nucleotide sequence ID" value="NZ_LWQS01000032.1"/>
</dbReference>
<feature type="transmembrane region" description="Helical" evidence="8">
    <location>
        <begin position="205"/>
        <end position="225"/>
    </location>
</feature>
<name>A0A178MK19_9CHLR</name>
<keyword evidence="11" id="KW-1185">Reference proteome</keyword>
<feature type="transmembrane region" description="Helical" evidence="8">
    <location>
        <begin position="12"/>
        <end position="32"/>
    </location>
</feature>
<sequence length="825" mass="89810">MIRTLARPTFSFQPALLLPVALMLIAIGLLWFSPVRSPHTWRVGEDHEPVLVGFHGNEQNETDLFRWSQPQAGLFLYGYRGAPAVVELRLAAPRQPGMAPAQAAFAYQDGDVGTVTVAGYWRRYRLLVPTTATGETVLRWSTEPYIALPDVRELGVALSGVRQWSLADRPTLSAQTIAWSVLPLLVWMAGVVWRWPVFWRDAGALLALAPALGLALVPATAEYWLPTVPWPWWPVLPALALVIWPALAAGWRSATQWAAARPIVGWMGLAVALASLLALRAGVPAWVALLLVIGGVGLAWPLLAAAEERSAWPIGGLLAAMTVVALAVRLVALDQMPPALWRDEARHGLLALQIWSDPSFRPIYVPVFADLPALLFYLMAPVVGLLGPAAWSARLVSAVAGALTPLALYWFVAPVIGRRAAVLGAALLAWASWSLSMSRWAFPATLDHLLVLTAAGLLWRGLDPARRGWWWYVAGAAALGGLAVYTYHTGRLAPLALLVVALVCLGRDPARWRVAWPRVVLAALVGAIVVAPLVWYILTDSAGFNRRVGFVSIFQPDNLYRHRPLDFLAENIVRYGLMWHVQGEANGRHHLPLAPMVDPVVGLLLLIGAGLAWRARRTAAVVVLALWLLYYLPGLLSFNAPHAMRSLGTLAPACALAGWGLSRLASGARWRRWLIPAALAGSLAVNLWVYFGLMWHDPRVYGEFDRVETVMAQIVRRAAVPNDAAQAVPVYLPREWALSDTVRFLTSDLPLEQQPQIWRGTLDPDSDALVVLPAFTDPREVTAVVNTLGSAAVEIVPTPTIPAGSEPLVRVFARGPAALAVMRSP</sequence>
<evidence type="ECO:0000256" key="6">
    <source>
        <dbReference type="ARBA" id="ARBA00022989"/>
    </source>
</evidence>
<dbReference type="STRING" id="1707952.A6A03_08375"/>
<evidence type="ECO:0000313" key="11">
    <source>
        <dbReference type="Proteomes" id="UP000078287"/>
    </source>
</evidence>
<comment type="subcellular location">
    <subcellularLocation>
        <location evidence="1">Cell membrane</location>
        <topology evidence="1">Multi-pass membrane protein</topology>
    </subcellularLocation>
</comment>
<keyword evidence="3" id="KW-0328">Glycosyltransferase</keyword>
<dbReference type="GO" id="GO:0016763">
    <property type="term" value="F:pentosyltransferase activity"/>
    <property type="evidence" value="ECO:0007669"/>
    <property type="project" value="TreeGrafter"/>
</dbReference>
<feature type="transmembrane region" description="Helical" evidence="8">
    <location>
        <begin position="673"/>
        <end position="695"/>
    </location>
</feature>
<feature type="transmembrane region" description="Helical" evidence="8">
    <location>
        <begin position="440"/>
        <end position="462"/>
    </location>
</feature>
<feature type="transmembrane region" description="Helical" evidence="8">
    <location>
        <begin position="311"/>
        <end position="332"/>
    </location>
</feature>
<feature type="transmembrane region" description="Helical" evidence="8">
    <location>
        <begin position="263"/>
        <end position="279"/>
    </location>
</feature>
<dbReference type="InterPro" id="IPR050297">
    <property type="entry name" value="LipidA_mod_glycosyltrf_83"/>
</dbReference>
<evidence type="ECO:0000256" key="3">
    <source>
        <dbReference type="ARBA" id="ARBA00022676"/>
    </source>
</evidence>
<feature type="transmembrane region" description="Helical" evidence="8">
    <location>
        <begin position="363"/>
        <end position="386"/>
    </location>
</feature>
<proteinExistence type="predicted"/>
<keyword evidence="5 8" id="KW-0812">Transmembrane</keyword>
<feature type="transmembrane region" description="Helical" evidence="8">
    <location>
        <begin position="172"/>
        <end position="193"/>
    </location>
</feature>
<evidence type="ECO:0000256" key="7">
    <source>
        <dbReference type="ARBA" id="ARBA00023136"/>
    </source>
</evidence>
<evidence type="ECO:0000256" key="2">
    <source>
        <dbReference type="ARBA" id="ARBA00022475"/>
    </source>
</evidence>
<dbReference type="GO" id="GO:0005886">
    <property type="term" value="C:plasma membrane"/>
    <property type="evidence" value="ECO:0007669"/>
    <property type="project" value="UniProtKB-SubCell"/>
</dbReference>
<dbReference type="GO" id="GO:0010041">
    <property type="term" value="P:response to iron(III) ion"/>
    <property type="evidence" value="ECO:0007669"/>
    <property type="project" value="TreeGrafter"/>
</dbReference>
<evidence type="ECO:0000256" key="5">
    <source>
        <dbReference type="ARBA" id="ARBA00022692"/>
    </source>
</evidence>
<evidence type="ECO:0000313" key="10">
    <source>
        <dbReference type="EMBL" id="OAN48385.1"/>
    </source>
</evidence>
<feature type="transmembrane region" description="Helical" evidence="8">
    <location>
        <begin position="593"/>
        <end position="612"/>
    </location>
</feature>
<dbReference type="AlphaFoldDB" id="A0A178MK19"/>
<dbReference type="Proteomes" id="UP000078287">
    <property type="component" value="Unassembled WGS sequence"/>
</dbReference>
<feature type="transmembrane region" description="Helical" evidence="8">
    <location>
        <begin position="285"/>
        <end position="304"/>
    </location>
</feature>
<feature type="transmembrane region" description="Helical" evidence="8">
    <location>
        <begin position="491"/>
        <end position="507"/>
    </location>
</feature>